<dbReference type="Proteomes" id="UP000006352">
    <property type="component" value="Unassembled WGS sequence"/>
</dbReference>
<feature type="domain" description="Glutaminase A central" evidence="2">
    <location>
        <begin position="348"/>
        <end position="706"/>
    </location>
</feature>
<evidence type="ECO:0008006" key="6">
    <source>
        <dbReference type="Google" id="ProtNLM"/>
    </source>
</evidence>
<dbReference type="Pfam" id="PF16335">
    <property type="entry name" value="GtaA_6_Hairpin"/>
    <property type="match status" value="1"/>
</dbReference>
<evidence type="ECO:0000259" key="2">
    <source>
        <dbReference type="Pfam" id="PF16335"/>
    </source>
</evidence>
<keyword evidence="1" id="KW-0732">Signal</keyword>
<dbReference type="Pfam" id="PF17168">
    <property type="entry name" value="DUF5127"/>
    <property type="match status" value="1"/>
</dbReference>
<dbReference type="InterPro" id="IPR032514">
    <property type="entry name" value="GtaA_central"/>
</dbReference>
<gene>
    <name evidence="4" type="ORF">FIBRA_05265</name>
</gene>
<protein>
    <recommendedName>
        <fullName evidence="6">Glutaminase</fullName>
    </recommendedName>
</protein>
<dbReference type="PANTHER" id="PTHR31987:SF1">
    <property type="entry name" value="GLUTAMINASE A"/>
    <property type="match status" value="1"/>
</dbReference>
<name>J4G8Y2_9APHY</name>
<dbReference type="InParanoid" id="J4G8Y2"/>
<dbReference type="GO" id="GO:0005975">
    <property type="term" value="P:carbohydrate metabolic process"/>
    <property type="evidence" value="ECO:0007669"/>
    <property type="project" value="InterPro"/>
</dbReference>
<feature type="signal peptide" evidence="1">
    <location>
        <begin position="1"/>
        <end position="19"/>
    </location>
</feature>
<dbReference type="GeneID" id="24098054"/>
<dbReference type="EMBL" id="HE797103">
    <property type="protein sequence ID" value="CCM03143.1"/>
    <property type="molecule type" value="Genomic_DNA"/>
</dbReference>
<keyword evidence="5" id="KW-1185">Reference proteome</keyword>
<dbReference type="InterPro" id="IPR052743">
    <property type="entry name" value="Glutaminase_GtaA"/>
</dbReference>
<dbReference type="InterPro" id="IPR033433">
    <property type="entry name" value="GtaA_N"/>
</dbReference>
<evidence type="ECO:0000313" key="4">
    <source>
        <dbReference type="EMBL" id="CCM03143.1"/>
    </source>
</evidence>
<dbReference type="AlphaFoldDB" id="J4G8Y2"/>
<proteinExistence type="predicted"/>
<dbReference type="PANTHER" id="PTHR31987">
    <property type="entry name" value="GLUTAMINASE A-RELATED"/>
    <property type="match status" value="1"/>
</dbReference>
<dbReference type="OrthoDB" id="3918848at2759"/>
<evidence type="ECO:0000256" key="1">
    <source>
        <dbReference type="SAM" id="SignalP"/>
    </source>
</evidence>
<dbReference type="SUPFAM" id="SSF48208">
    <property type="entry name" value="Six-hairpin glycosidases"/>
    <property type="match status" value="1"/>
</dbReference>
<evidence type="ECO:0000259" key="3">
    <source>
        <dbReference type="Pfam" id="PF17168"/>
    </source>
</evidence>
<dbReference type="HOGENOM" id="CLU_008020_1_0_1"/>
<reference evidence="4 5" key="1">
    <citation type="journal article" date="2012" name="Appl. Environ. Microbiol.">
        <title>Short-read sequencing for genomic analysis of the brown rot fungus Fibroporia radiculosa.</title>
        <authorList>
            <person name="Tang J.D."/>
            <person name="Perkins A.D."/>
            <person name="Sonstegard T.S."/>
            <person name="Schroeder S.G."/>
            <person name="Burgess S.C."/>
            <person name="Diehl S.V."/>
        </authorList>
    </citation>
    <scope>NUCLEOTIDE SEQUENCE [LARGE SCALE GENOMIC DNA]</scope>
    <source>
        <strain evidence="4 5">TFFH 294</strain>
    </source>
</reference>
<dbReference type="RefSeq" id="XP_012182426.1">
    <property type="nucleotide sequence ID" value="XM_012327036.1"/>
</dbReference>
<organism evidence="4 5">
    <name type="scientific">Fibroporia radiculosa</name>
    <dbReference type="NCBI Taxonomy" id="599839"/>
    <lineage>
        <taxon>Eukaryota</taxon>
        <taxon>Fungi</taxon>
        <taxon>Dikarya</taxon>
        <taxon>Basidiomycota</taxon>
        <taxon>Agaricomycotina</taxon>
        <taxon>Agaricomycetes</taxon>
        <taxon>Polyporales</taxon>
        <taxon>Fibroporiaceae</taxon>
        <taxon>Fibroporia</taxon>
    </lineage>
</organism>
<feature type="chain" id="PRO_5003778108" description="Glutaminase" evidence="1">
    <location>
        <begin position="20"/>
        <end position="762"/>
    </location>
</feature>
<accession>J4G8Y2</accession>
<feature type="domain" description="Glutaminase A N-terminal" evidence="3">
    <location>
        <begin position="113"/>
        <end position="343"/>
    </location>
</feature>
<dbReference type="InterPro" id="IPR008928">
    <property type="entry name" value="6-hairpin_glycosidase_sf"/>
</dbReference>
<sequence length="762" mass="82842">MLGSLVLGTVFLLLQPVHSAVTWTATPFNPAAFPLAVRSPYLSAWLPQGEGNALNAVWPQFWTGSVGVSKPITLGWAGYINVDGVSYNFLGDPGVPNTNAQKAVQTSSVFTSTQSIFTLTAGPVDLTATFLSPVEPSNLLNQSLPFSYLALTATPNDGASHSVQVYTDISAEWVSGSDSLTVNWTTTVGDVITHQVQLENQALFGEVNDQIQQGPGYHSTRMTPGTTFQTGQDIVVRAQFINHSTLLDTQDTNFRDVSDDWPVFALAHDLGTISGPSEPVVYSVGRARDPAIEYLIANDAVQYRSSYFWSKYPTADDAISEFLGDYNNALARANAFDAQVSADANKISSTYAGLVALSVRQVFGAIEITVSKTSSGQFNTSDIMTFLKEISSDGNVNTVDVIFPGWPLFIYTNPVIGRDLLLPLLNYQETGQYPNMWACHDMGSIYPQALGHNNGDDEKMPIEESGNMLIMSLSYVQKSGDISYVSTYYNLLNQWTEYLVANTLIPGDQISTDDFAGPLANQTNLAIKGIIGIKAMSVMAEMVGDMATSANYSGIAASYVKQWQGYATSTDGLHLTLAYNNETTWGLSYNMYADKLLGTNLIPDSVYEMPNSLPPDPPETAWYPTVDEEYGVPLDTRHLYTKSDWQSWTAAFMTNTTVRDMFVDAVQKYAADGESSQPLGDWYWANDGEVEGFRARPVVGGHLALLALQSVEYADVSNITASNPNTTKGSTNTSIGYRHEARRVDVVSVILAVVVLSGTLVL</sequence>
<dbReference type="STRING" id="599839.J4G8Y2"/>
<evidence type="ECO:0000313" key="5">
    <source>
        <dbReference type="Proteomes" id="UP000006352"/>
    </source>
</evidence>